<evidence type="ECO:0000256" key="1">
    <source>
        <dbReference type="SAM" id="MobiDB-lite"/>
    </source>
</evidence>
<feature type="compositionally biased region" description="Low complexity" evidence="1">
    <location>
        <begin position="1"/>
        <end position="19"/>
    </location>
</feature>
<dbReference type="AlphaFoldDB" id="A0A4S4K6M1"/>
<dbReference type="EMBL" id="SGPK01001295">
    <property type="protein sequence ID" value="THG93451.1"/>
    <property type="molecule type" value="Genomic_DNA"/>
</dbReference>
<sequence>MQASAETTTTTFEASASTSNPDNAVNAHSETNSNINRNGHRNSKSHVDLSALENLIGVSAAFLRQAVVLVNESLSEDEQLTYVSKYSPGSTIGTSFLQLPCLHLHLHTLSLRLVPAQENTFGTHATTSRSSSTA</sequence>
<name>A0A4S4K6M1_9AGAM</name>
<accession>A0A4S4K6M1</accession>
<organism evidence="2 3">
    <name type="scientific">Phellinidium pouzarii</name>
    <dbReference type="NCBI Taxonomy" id="167371"/>
    <lineage>
        <taxon>Eukaryota</taxon>
        <taxon>Fungi</taxon>
        <taxon>Dikarya</taxon>
        <taxon>Basidiomycota</taxon>
        <taxon>Agaricomycotina</taxon>
        <taxon>Agaricomycetes</taxon>
        <taxon>Hymenochaetales</taxon>
        <taxon>Hymenochaetaceae</taxon>
        <taxon>Phellinidium</taxon>
    </lineage>
</organism>
<evidence type="ECO:0000313" key="2">
    <source>
        <dbReference type="EMBL" id="THG93451.1"/>
    </source>
</evidence>
<gene>
    <name evidence="2" type="ORF">EW145_g8373</name>
</gene>
<protein>
    <submittedName>
        <fullName evidence="2">Uncharacterized protein</fullName>
    </submittedName>
</protein>
<feature type="compositionally biased region" description="Polar residues" evidence="1">
    <location>
        <begin position="20"/>
        <end position="37"/>
    </location>
</feature>
<dbReference type="OrthoDB" id="5564877at2759"/>
<evidence type="ECO:0000313" key="3">
    <source>
        <dbReference type="Proteomes" id="UP000308199"/>
    </source>
</evidence>
<reference evidence="2 3" key="1">
    <citation type="submission" date="2019-02" db="EMBL/GenBank/DDBJ databases">
        <title>Genome sequencing of the rare red list fungi Phellinidium pouzarii.</title>
        <authorList>
            <person name="Buettner E."/>
            <person name="Kellner H."/>
        </authorList>
    </citation>
    <scope>NUCLEOTIDE SEQUENCE [LARGE SCALE GENOMIC DNA]</scope>
    <source>
        <strain evidence="2 3">DSM 108285</strain>
    </source>
</reference>
<dbReference type="Proteomes" id="UP000308199">
    <property type="component" value="Unassembled WGS sequence"/>
</dbReference>
<comment type="caution">
    <text evidence="2">The sequence shown here is derived from an EMBL/GenBank/DDBJ whole genome shotgun (WGS) entry which is preliminary data.</text>
</comment>
<keyword evidence="3" id="KW-1185">Reference proteome</keyword>
<proteinExistence type="predicted"/>
<feature type="region of interest" description="Disordered" evidence="1">
    <location>
        <begin position="1"/>
        <end position="43"/>
    </location>
</feature>